<accession>A0A4U6X3R8</accession>
<organism evidence="1 2">
    <name type="scientific">Colletotrichum tanaceti</name>
    <dbReference type="NCBI Taxonomy" id="1306861"/>
    <lineage>
        <taxon>Eukaryota</taxon>
        <taxon>Fungi</taxon>
        <taxon>Dikarya</taxon>
        <taxon>Ascomycota</taxon>
        <taxon>Pezizomycotina</taxon>
        <taxon>Sordariomycetes</taxon>
        <taxon>Hypocreomycetidae</taxon>
        <taxon>Glomerellales</taxon>
        <taxon>Glomerellaceae</taxon>
        <taxon>Colletotrichum</taxon>
        <taxon>Colletotrichum destructivum species complex</taxon>
    </lineage>
</organism>
<gene>
    <name evidence="1" type="ORF">CTA1_12341</name>
</gene>
<name>A0A4U6X3R8_9PEZI</name>
<evidence type="ECO:0000313" key="2">
    <source>
        <dbReference type="Proteomes" id="UP000310108"/>
    </source>
</evidence>
<dbReference type="STRING" id="1306861.A0A4U6X3R8"/>
<reference evidence="1 2" key="1">
    <citation type="journal article" date="2019" name="PLoS ONE">
        <title>Comparative genome analysis indicates high evolutionary potential of pathogenicity genes in Colletotrichum tanaceti.</title>
        <authorList>
            <person name="Lelwala R.V."/>
            <person name="Korhonen P.K."/>
            <person name="Young N.D."/>
            <person name="Scott J.B."/>
            <person name="Ades P.A."/>
            <person name="Gasser R.B."/>
            <person name="Taylor P.W.J."/>
        </authorList>
    </citation>
    <scope>NUCLEOTIDE SEQUENCE [LARGE SCALE GENOMIC DNA]</scope>
    <source>
        <strain evidence="1">BRIP57314</strain>
    </source>
</reference>
<sequence>MQADCFDKELMHEDVHAGFHERNWTFWRDEEGKAGARMSKDEILSGEREVVVRASGDFHYAHSA</sequence>
<dbReference type="OrthoDB" id="3501153at2759"/>
<comment type="caution">
    <text evidence="1">The sequence shown here is derived from an EMBL/GenBank/DDBJ whole genome shotgun (WGS) entry which is preliminary data.</text>
</comment>
<proteinExistence type="predicted"/>
<dbReference type="Proteomes" id="UP000310108">
    <property type="component" value="Unassembled WGS sequence"/>
</dbReference>
<dbReference type="EMBL" id="PJEX01000450">
    <property type="protein sequence ID" value="TKW50011.1"/>
    <property type="molecule type" value="Genomic_DNA"/>
</dbReference>
<dbReference type="AlphaFoldDB" id="A0A4U6X3R8"/>
<keyword evidence="2" id="KW-1185">Reference proteome</keyword>
<protein>
    <submittedName>
        <fullName evidence="1">Uncharacterized protein</fullName>
    </submittedName>
</protein>
<evidence type="ECO:0000313" key="1">
    <source>
        <dbReference type="EMBL" id="TKW50011.1"/>
    </source>
</evidence>